<comment type="caution">
    <text evidence="1">The sequence shown here is derived from an EMBL/GenBank/DDBJ whole genome shotgun (WGS) entry which is preliminary data.</text>
</comment>
<evidence type="ECO:0000313" key="2">
    <source>
        <dbReference type="Proteomes" id="UP001242811"/>
    </source>
</evidence>
<accession>A0ABU0KZA9</accession>
<protein>
    <submittedName>
        <fullName evidence="1">Uncharacterized protein</fullName>
    </submittedName>
</protein>
<dbReference type="EMBL" id="JAUSWA010000016">
    <property type="protein sequence ID" value="MDQ0494780.1"/>
    <property type="molecule type" value="Genomic_DNA"/>
</dbReference>
<reference evidence="1 2" key="1">
    <citation type="submission" date="2023-07" db="EMBL/GenBank/DDBJ databases">
        <title>Genomic Encyclopedia of Type Strains, Phase IV (KMG-IV): sequencing the most valuable type-strain genomes for metagenomic binning, comparative biology and taxonomic classification.</title>
        <authorList>
            <person name="Goeker M."/>
        </authorList>
    </citation>
    <scope>NUCLEOTIDE SEQUENCE [LARGE SCALE GENOMIC DNA]</scope>
    <source>
        <strain evidence="1 2">DSM 14914</strain>
    </source>
</reference>
<sequence>MTICRWGTRLWLSLSAAAKMPIWSRRRGLLRDPYWATHAAIALRGEPSIPEQYQRGY</sequence>
<proteinExistence type="predicted"/>
<organism evidence="1 2">
    <name type="scientific">Paenibacillus brasilensis</name>
    <dbReference type="NCBI Taxonomy" id="128574"/>
    <lineage>
        <taxon>Bacteria</taxon>
        <taxon>Bacillati</taxon>
        <taxon>Bacillota</taxon>
        <taxon>Bacilli</taxon>
        <taxon>Bacillales</taxon>
        <taxon>Paenibacillaceae</taxon>
        <taxon>Paenibacillus</taxon>
    </lineage>
</organism>
<gene>
    <name evidence="1" type="ORF">QOZ95_002947</name>
</gene>
<keyword evidence="2" id="KW-1185">Reference proteome</keyword>
<name>A0ABU0KZA9_9BACL</name>
<evidence type="ECO:0000313" key="1">
    <source>
        <dbReference type="EMBL" id="MDQ0494780.1"/>
    </source>
</evidence>
<dbReference type="Proteomes" id="UP001242811">
    <property type="component" value="Unassembled WGS sequence"/>
</dbReference>